<dbReference type="PANTHER" id="PTHR13743">
    <property type="entry name" value="BEIGE/BEACH-RELATED"/>
    <property type="match status" value="1"/>
</dbReference>
<organism evidence="2 3">
    <name type="scientific">Tritrichomonas musculus</name>
    <dbReference type="NCBI Taxonomy" id="1915356"/>
    <lineage>
        <taxon>Eukaryota</taxon>
        <taxon>Metamonada</taxon>
        <taxon>Parabasalia</taxon>
        <taxon>Tritrichomonadida</taxon>
        <taxon>Tritrichomonadidae</taxon>
        <taxon>Tritrichomonas</taxon>
    </lineage>
</organism>
<gene>
    <name evidence="2" type="ORF">M9Y10_018956</name>
</gene>
<dbReference type="SUPFAM" id="SSF50978">
    <property type="entry name" value="WD40 repeat-like"/>
    <property type="match status" value="1"/>
</dbReference>
<dbReference type="Gene3D" id="1.10.1540.10">
    <property type="entry name" value="BEACH domain"/>
    <property type="match status" value="1"/>
</dbReference>
<name>A0ABR2HJ39_9EUKA</name>
<dbReference type="InterPro" id="IPR036322">
    <property type="entry name" value="WD40_repeat_dom_sf"/>
</dbReference>
<comment type="caution">
    <text evidence="2">The sequence shown here is derived from an EMBL/GenBank/DDBJ whole genome shotgun (WGS) entry which is preliminary data.</text>
</comment>
<reference evidence="2 3" key="1">
    <citation type="submission" date="2024-04" db="EMBL/GenBank/DDBJ databases">
        <title>Tritrichomonas musculus Genome.</title>
        <authorList>
            <person name="Alves-Ferreira E."/>
            <person name="Grigg M."/>
            <person name="Lorenzi H."/>
            <person name="Galac M."/>
        </authorList>
    </citation>
    <scope>NUCLEOTIDE SEQUENCE [LARGE SCALE GENOMIC DNA]</scope>
    <source>
        <strain evidence="2 3">EAF2021</strain>
    </source>
</reference>
<protein>
    <recommendedName>
        <fullName evidence="1">BEACH-type PH domain-containing protein</fullName>
    </recommendedName>
</protein>
<dbReference type="Proteomes" id="UP001470230">
    <property type="component" value="Unassembled WGS sequence"/>
</dbReference>
<sequence>MDKNTQQFPDPSIEILSMKPLMKAQKITNNPELIDFIEKNPLPTISSRVLDHLKAENNNNSDISVQNRIMEEVLRDFPYRESVLNFFIHRTFILTNETEISLYYILFSFVSWKIKYLSTKNTESTIFMLEALMHVSTISNSPLPISAFLYTITSFLEINNLQEFSNFLPLIRSFFIQNKKLPETAFALFPHCIYLLIAKKEDFNQYLIEFYELLKQVVSKSQTEFPQQIADETLVALSPSISRLEQTPIFIFSLLARFASASTVSQFLITLAVIIADASIRSDIEINLPKSDDSKVKKYEIPEHTPGITMHFPQIPTFVNGFGISNLIPFREQEDIQSLIDQNLILDIKTIFMVMYDNDKYSYQYGISLINYMNQNANNPKFINSYPIVIYSFLLLRMRGNKIPSISELFKNKIIFNPAVICDDSMTDLNSLRGGALELYLYEGPEALVSLLNWSLSYPDLFAELIRRLISNLKLCLPLFANSTELVRLISNALLYYQKIRLKGDEEEHIDEIRATLLLFLSSCFDNTDCANKFFSDSIFIRVFISLAFEPPLRNFVFSQLKKLFIEGLAKQKQQRYISDETKLIFETIELSFPDIKSLELANQFLEALCDLVNYQQSDFKKEFSIITPILFNGFSRLNSSSESEKYVLNSIQFLTDTSNFFEFKKCHFEILHNGIQMAFNLKDQIDLHHQLFGKISHLMAGERLSTSTTSFIVRQPFGIWLLLTTFLDTATFTNALKFVIEICQYHSTNCQQCRKGEVDLFLISVIKDRNHNETNELCFQLLTMIANNFSAPCFVENYVSMFQFEGNEVPPYFHMAMKYFVSMLTADLKMPQTMTKLVKSSVIEPVNFEFSVSNGFTLAFWIYVERSSPQYFPSIVSLQDQNGHFFHLFWASNSLRFSHKENPFEKSEKIDTQVDLRQWSFVTITYKVISPFYYVLPTVNGPDENEEIIEKRVKNALNGPLKIQIGGSLNNSIDSDIPCLLGPFALYPVLQENQIQDLFTKGIRAIDQIDVNPIYVYNVNNRLENQNPSFSSVLTNQVGLIILFPLFTVIDSLLDSAFEAFSSSLMIDPSVELEFANTECFSIIPYLLQETDKSQTTYQLYLKFFLLMQNLQTEELKHQLFGSIMTNFDLWIHSTIDNFLSIVKHWSRTLFPSFASEVSIITPFASVLNQFMIYFHEDDLLNSKLDLKSPLVAKCKTHLINLLQFIATISFDFSDFALLISYINHLYPNPLSLDAAFILKVIAHSEPSPLEQFAMNPNFLPYLHSLLKLPKVCSEAMEIILLMFFKKFITHISLREEVFFCIHLLTKEVINNELFALVVQQTVSTPELFPLSCYLSSFFGDQSLLKMIELFQPSPDYIANDDVFYPIVTAHFLGKEARYSILSFLAQCSRDPKKWININFIIKIVEKCFEDTTRELEAVYLNALVDILMKLEFNDSKNMSLIKLFTKMAKSFIFFKEPDERRSILIEKNKSDDNQNESFSYEEIVEKFESFEFIQPDTTFGLRFGQDNVWLDSNLAMKIVELLMKKKIQTALNLNLMLAFYLVNDQTAFVREYFSNFTIPKQNKESLEPFVALLARKLQRFNIESTISSSYRNLKYDDNVFEKFIKKNSEKIKLNSKTFNNSVQPFFVNCEKLFNSNCQVDQSQLKICITSQNEMIHKIVSKSLKNEKKWRRIRHCLTLPFAPWYRKNNSDVSICKNTRLCSFGFPALSKIKSRRNLPYFEVSNGFSVNDRNAELINELHLDLRQKLLESKCRIFRPKGSVNATVFLFSELILIIFNEYKTKQYFMNEIIEINVFIIQNQDSGIEIFFTDGKSLLIDFLSKNIKENAMNILHKHTMINNVDLFKIWRNREITTFDFLLRLNRKLSRSFNYPLRPPVFPRFLIKNNDHFALNFENGNDEIDSEDMSEILHSSLHQIPEILKTQERQRPGTNLKVVSFDPIVTECRFTDEQIVTDEDDDDENDEILIDGDDLDYLKISSPNKNNQSNNVIPSASLINPKQQTQSNFDANKGSNQQVIKLEKRPSIYSNKCQNLTGSVGCFSLKNPPFPPQQLNTIQENEIQENSSSKQVMISNPLFEIDSTRCSLKLSEIIAILSEGGTCGIDYYIMNDDFYQRRKILESDDVSANLNLWLSKVFKLPAISMRIPRNLQVFKPYFIKTNLGLILHASISTSSNFSYTSSIHEHESSTSSTISIDIVGKNGILTRCLIHKKDEIDDYEYESDQFKINGFDDRWLSSQFQSLSSDFVIFSEKGKVIQCFDKEGNKVFKLKSEESFDVSCFVASNSYLLTAPETSSINVYTDKNLVVPINTHEFFQSPALCAAISESFHTIVIGSEGRLIVTPLESGSSMMAIDIDGYTPLHIVITENFGFVVTHAMKVIDGKVVKILFLHNIDGKLLSKKIVSIEIDLIIQWSDRDGIDYLAVTDESGKIMVGEAYELTFPNIIKRCMSQIVSMKYSKLLKSLVAVTVNGNIFIEPVFSKNSI</sequence>
<feature type="domain" description="BEACH-type PH" evidence="1">
    <location>
        <begin position="1731"/>
        <end position="1833"/>
    </location>
</feature>
<dbReference type="SUPFAM" id="SSF81837">
    <property type="entry name" value="BEACH domain"/>
    <property type="match status" value="1"/>
</dbReference>
<dbReference type="PROSITE" id="PS51783">
    <property type="entry name" value="PH_BEACH"/>
    <property type="match status" value="1"/>
</dbReference>
<dbReference type="Gene3D" id="2.60.120.200">
    <property type="match status" value="1"/>
</dbReference>
<evidence type="ECO:0000313" key="3">
    <source>
        <dbReference type="Proteomes" id="UP001470230"/>
    </source>
</evidence>
<dbReference type="InterPro" id="IPR050865">
    <property type="entry name" value="BEACH_Domain"/>
</dbReference>
<dbReference type="PANTHER" id="PTHR13743:SF161">
    <property type="entry name" value="BEIGE_BEACH DOMAIN CONTAINING PROTEIN"/>
    <property type="match status" value="1"/>
</dbReference>
<dbReference type="SUPFAM" id="SSF50729">
    <property type="entry name" value="PH domain-like"/>
    <property type="match status" value="1"/>
</dbReference>
<proteinExistence type="predicted"/>
<evidence type="ECO:0000313" key="2">
    <source>
        <dbReference type="EMBL" id="KAK8847908.1"/>
    </source>
</evidence>
<dbReference type="SUPFAM" id="SSF49899">
    <property type="entry name" value="Concanavalin A-like lectins/glucanases"/>
    <property type="match status" value="1"/>
</dbReference>
<keyword evidence="3" id="KW-1185">Reference proteome</keyword>
<dbReference type="Pfam" id="PF13385">
    <property type="entry name" value="Laminin_G_3"/>
    <property type="match status" value="1"/>
</dbReference>
<evidence type="ECO:0000259" key="1">
    <source>
        <dbReference type="PROSITE" id="PS51783"/>
    </source>
</evidence>
<dbReference type="InterPro" id="IPR023362">
    <property type="entry name" value="PH-BEACH_dom"/>
</dbReference>
<dbReference type="InterPro" id="IPR013320">
    <property type="entry name" value="ConA-like_dom_sf"/>
</dbReference>
<dbReference type="InterPro" id="IPR036372">
    <property type="entry name" value="BEACH_dom_sf"/>
</dbReference>
<accession>A0ABR2HJ39</accession>
<dbReference type="EMBL" id="JAPFFF010000027">
    <property type="protein sequence ID" value="KAK8847908.1"/>
    <property type="molecule type" value="Genomic_DNA"/>
</dbReference>